<feature type="domain" description="Solute-binding protein family 5" evidence="5">
    <location>
        <begin position="67"/>
        <end position="411"/>
    </location>
</feature>
<gene>
    <name evidence="8" type="ORF">BU638_09330</name>
    <name evidence="7" type="ORF">BU653_06230</name>
    <name evidence="9" type="ORF">BU676_07830</name>
    <name evidence="6" type="ORF">RCF65_03890</name>
</gene>
<keyword evidence="2" id="KW-0813">Transport</keyword>
<evidence type="ECO:0000256" key="2">
    <source>
        <dbReference type="ARBA" id="ARBA00022448"/>
    </source>
</evidence>
<dbReference type="InterPro" id="IPR000914">
    <property type="entry name" value="SBP_5_dom"/>
</dbReference>
<dbReference type="GO" id="GO:0042597">
    <property type="term" value="C:periplasmic space"/>
    <property type="evidence" value="ECO:0007669"/>
    <property type="project" value="UniProtKB-ARBA"/>
</dbReference>
<dbReference type="AlphaFoldDB" id="A0AAE5T076"/>
<dbReference type="Pfam" id="PF00496">
    <property type="entry name" value="SBP_bac_5"/>
    <property type="match status" value="1"/>
</dbReference>
<comment type="caution">
    <text evidence="7">The sequence shown here is derived from an EMBL/GenBank/DDBJ whole genome shotgun (WGS) entry which is preliminary data.</text>
</comment>
<evidence type="ECO:0000256" key="4">
    <source>
        <dbReference type="SAM" id="SignalP"/>
    </source>
</evidence>
<dbReference type="InterPro" id="IPR030678">
    <property type="entry name" value="Peptide/Ni-bd"/>
</dbReference>
<dbReference type="EMBL" id="PZCM01000013">
    <property type="protein sequence ID" value="PTG26198.1"/>
    <property type="molecule type" value="Genomic_DNA"/>
</dbReference>
<dbReference type="InterPro" id="IPR039424">
    <property type="entry name" value="SBP_5"/>
</dbReference>
<evidence type="ECO:0000313" key="9">
    <source>
        <dbReference type="EMBL" id="PTG69328.1"/>
    </source>
</evidence>
<dbReference type="Gene3D" id="3.40.190.10">
    <property type="entry name" value="Periplasmic binding protein-like II"/>
    <property type="match status" value="1"/>
</dbReference>
<keyword evidence="10" id="KW-1185">Reference proteome</keyword>
<keyword evidence="3 4" id="KW-0732">Signal</keyword>
<sequence>MKFKHSFLIACLCPVLLAGCGMHSKAEDDILDVELPLKTTNIAPYETDDTVKMGATETLFKVSNDGKVTPHLVKDYQQVTPQTLKLTLKSNIHFQNGKLLTGEKVKQSLEYALSHGDLLKSTLPIQHIEAHGQSVTLTTKEPYPELTSELASPFAAIFDTKAEEKVTDHPIGTGPYEVKKYQPSQGITLQPYSDYWNGHPRLKGIRVTYQEDGLTRVNHLEAGAADVITDVPVTHVERLEANAETHVQHVNGYRTQMLLYNHDSVKMTPSVRAALDNVINREGIVDAISKGYATPASGPFNTELKFLKETPVHKQNLAKARHLMEKAGYNADHPLKLTVASYDGRPELPKIAQVIQSDAEKAHIDIDIRNVEDIEGFLANRKQWDASLYSIGTFPRGDSGYFFNQAYLKQGGINKGDYDNPKIKALIEKLNHTVGEKARHELTNDIIQQSQPTLPNSYISYNETIHATQSRVKHLETTPSDIYLIDEKVAITDGH</sequence>
<dbReference type="EMBL" id="PZAO01000017">
    <property type="protein sequence ID" value="PTG69328.1"/>
    <property type="molecule type" value="Genomic_DNA"/>
</dbReference>
<dbReference type="GO" id="GO:0043190">
    <property type="term" value="C:ATP-binding cassette (ABC) transporter complex"/>
    <property type="evidence" value="ECO:0007669"/>
    <property type="project" value="InterPro"/>
</dbReference>
<dbReference type="PROSITE" id="PS51257">
    <property type="entry name" value="PROKAR_LIPOPROTEIN"/>
    <property type="match status" value="1"/>
</dbReference>
<dbReference type="CDD" id="cd08490">
    <property type="entry name" value="PBP2_NikA_DppA_OppA_like_3"/>
    <property type="match status" value="1"/>
</dbReference>
<evidence type="ECO:0000256" key="1">
    <source>
        <dbReference type="ARBA" id="ARBA00005695"/>
    </source>
</evidence>
<dbReference type="Proteomes" id="UP000242704">
    <property type="component" value="Unassembled WGS sequence"/>
</dbReference>
<evidence type="ECO:0000313" key="11">
    <source>
        <dbReference type="Proteomes" id="UP000242144"/>
    </source>
</evidence>
<dbReference type="PANTHER" id="PTHR30290">
    <property type="entry name" value="PERIPLASMIC BINDING COMPONENT OF ABC TRANSPORTER"/>
    <property type="match status" value="1"/>
</dbReference>
<evidence type="ECO:0000313" key="6">
    <source>
        <dbReference type="EMBL" id="MDQ7175123.1"/>
    </source>
</evidence>
<reference evidence="6 13" key="3">
    <citation type="submission" date="2023-08" db="EMBL/GenBank/DDBJ databases">
        <title>Whole genome sequencing of Staphylococcus chromogenes NNSch 2386.</title>
        <authorList>
            <person name="Kropotov V.S."/>
            <person name="Boriskina E.V."/>
            <person name="Gordinskaya N.A."/>
            <person name="Shkurkina I.S."/>
            <person name="Kryazhev D.V."/>
            <person name="Alekseeva A.E."/>
            <person name="Makhova M.A."/>
        </authorList>
    </citation>
    <scope>NUCLEOTIDE SEQUENCE [LARGE SCALE GENOMIC DNA]</scope>
    <source>
        <strain evidence="6 13">NNSch 2386</strain>
    </source>
</reference>
<proteinExistence type="inferred from homology"/>
<organism evidence="7 12">
    <name type="scientific">Staphylococcus chromogenes</name>
    <name type="common">Staphylococcus hyicus subsp. chromogenes</name>
    <dbReference type="NCBI Taxonomy" id="46126"/>
    <lineage>
        <taxon>Bacteria</taxon>
        <taxon>Bacillati</taxon>
        <taxon>Bacillota</taxon>
        <taxon>Bacilli</taxon>
        <taxon>Bacillales</taxon>
        <taxon>Staphylococcaceae</taxon>
        <taxon>Staphylococcus</taxon>
    </lineage>
</organism>
<dbReference type="EMBL" id="PZBZ01000028">
    <property type="protein sequence ID" value="PTG14298.1"/>
    <property type="molecule type" value="Genomic_DNA"/>
</dbReference>
<feature type="signal peptide" evidence="4">
    <location>
        <begin position="1"/>
        <end position="26"/>
    </location>
</feature>
<dbReference type="PANTHER" id="PTHR30290:SF9">
    <property type="entry name" value="OLIGOPEPTIDE-BINDING PROTEIN APPA"/>
    <property type="match status" value="1"/>
</dbReference>
<dbReference type="Proteomes" id="UP001240157">
    <property type="component" value="Unassembled WGS sequence"/>
</dbReference>
<dbReference type="GO" id="GO:0015833">
    <property type="term" value="P:peptide transport"/>
    <property type="evidence" value="ECO:0007669"/>
    <property type="project" value="TreeGrafter"/>
</dbReference>
<reference evidence="7" key="2">
    <citation type="submission" date="2018-03" db="EMBL/GenBank/DDBJ databases">
        <authorList>
            <person name="Naushad S."/>
        </authorList>
    </citation>
    <scope>NUCLEOTIDE SEQUENCE</scope>
    <source>
        <strain evidence="8">SNUC 105</strain>
        <strain evidence="9">SNUC 1363</strain>
        <strain evidence="7">SNUC 505</strain>
    </source>
</reference>
<protein>
    <submittedName>
        <fullName evidence="7">ABC transporter substrate-binding protein</fullName>
    </submittedName>
</protein>
<name>A0AAE5T076_STACR</name>
<evidence type="ECO:0000259" key="5">
    <source>
        <dbReference type="Pfam" id="PF00496"/>
    </source>
</evidence>
<dbReference type="RefSeq" id="WP_103159674.1">
    <property type="nucleotide sequence ID" value="NZ_BMDK01000002.1"/>
</dbReference>
<evidence type="ECO:0000313" key="7">
    <source>
        <dbReference type="EMBL" id="PTG14298.1"/>
    </source>
</evidence>
<evidence type="ECO:0000313" key="8">
    <source>
        <dbReference type="EMBL" id="PTG26198.1"/>
    </source>
</evidence>
<reference evidence="10 11" key="1">
    <citation type="journal article" date="2016" name="Front. Microbiol.">
        <title>Comprehensive Phylogenetic Analysis of Bovine Non-aureus Staphylococci Species Based on Whole-Genome Sequencing.</title>
        <authorList>
            <person name="Naushad S."/>
            <person name="Barkema H.W."/>
            <person name="Luby C."/>
            <person name="Condas L.A."/>
            <person name="Nobrega D.B."/>
            <person name="Carson D.A."/>
            <person name="De Buck J."/>
        </authorList>
    </citation>
    <scope>NUCLEOTIDE SEQUENCE [LARGE SCALE GENOMIC DNA]</scope>
    <source>
        <strain evidence="8 11">SNUC 105</strain>
        <strain evidence="9 10">SNUC 1363</strain>
        <strain evidence="7 12">SNUC 505</strain>
    </source>
</reference>
<dbReference type="SUPFAM" id="SSF53850">
    <property type="entry name" value="Periplasmic binding protein-like II"/>
    <property type="match status" value="1"/>
</dbReference>
<dbReference type="PIRSF" id="PIRSF002741">
    <property type="entry name" value="MppA"/>
    <property type="match status" value="1"/>
</dbReference>
<evidence type="ECO:0000313" key="13">
    <source>
        <dbReference type="Proteomes" id="UP001240157"/>
    </source>
</evidence>
<dbReference type="GO" id="GO:1904680">
    <property type="term" value="F:peptide transmembrane transporter activity"/>
    <property type="evidence" value="ECO:0007669"/>
    <property type="project" value="TreeGrafter"/>
</dbReference>
<comment type="similarity">
    <text evidence="1">Belongs to the bacterial solute-binding protein 5 family.</text>
</comment>
<dbReference type="EMBL" id="JAVGJF010000014">
    <property type="protein sequence ID" value="MDQ7175123.1"/>
    <property type="molecule type" value="Genomic_DNA"/>
</dbReference>
<evidence type="ECO:0000313" key="10">
    <source>
        <dbReference type="Proteomes" id="UP000242008"/>
    </source>
</evidence>
<dbReference type="Proteomes" id="UP000242008">
    <property type="component" value="Unassembled WGS sequence"/>
</dbReference>
<evidence type="ECO:0000256" key="3">
    <source>
        <dbReference type="ARBA" id="ARBA00022729"/>
    </source>
</evidence>
<evidence type="ECO:0000313" key="12">
    <source>
        <dbReference type="Proteomes" id="UP000242704"/>
    </source>
</evidence>
<accession>A0AAE5T076</accession>
<dbReference type="Gene3D" id="3.10.105.10">
    <property type="entry name" value="Dipeptide-binding Protein, Domain 3"/>
    <property type="match status" value="1"/>
</dbReference>
<feature type="chain" id="PRO_5044706232" evidence="4">
    <location>
        <begin position="27"/>
        <end position="495"/>
    </location>
</feature>
<dbReference type="Proteomes" id="UP000242144">
    <property type="component" value="Unassembled WGS sequence"/>
</dbReference>